<dbReference type="OrthoDB" id="9909584at2759"/>
<protein>
    <recommendedName>
        <fullName evidence="2">MADF domain-containing protein</fullName>
    </recommendedName>
</protein>
<evidence type="ECO:0000256" key="1">
    <source>
        <dbReference type="SAM" id="MobiDB-lite"/>
    </source>
</evidence>
<feature type="domain" description="MADF" evidence="2">
    <location>
        <begin position="5"/>
        <end position="58"/>
    </location>
</feature>
<feature type="region of interest" description="Disordered" evidence="1">
    <location>
        <begin position="122"/>
        <end position="152"/>
    </location>
</feature>
<dbReference type="PANTHER" id="PTHR21505:SF12">
    <property type="entry name" value="MADF DOMAIN-CONTAINING PROTEIN-RELATED"/>
    <property type="match status" value="1"/>
</dbReference>
<dbReference type="InterPro" id="IPR006578">
    <property type="entry name" value="MADF-dom"/>
</dbReference>
<dbReference type="PANTHER" id="PTHR21505">
    <property type="entry name" value="MADF DOMAIN-CONTAINING PROTEIN-RELATED"/>
    <property type="match status" value="1"/>
</dbReference>
<proteinExistence type="predicted"/>
<name>A0A8K0D3S7_IGNLU</name>
<evidence type="ECO:0000259" key="2">
    <source>
        <dbReference type="Pfam" id="PF10545"/>
    </source>
</evidence>
<gene>
    <name evidence="3" type="ORF">ILUMI_09477</name>
</gene>
<dbReference type="AlphaFoldDB" id="A0A8K0D3S7"/>
<organism evidence="3 4">
    <name type="scientific">Ignelater luminosus</name>
    <name type="common">Cucubano</name>
    <name type="synonym">Pyrophorus luminosus</name>
    <dbReference type="NCBI Taxonomy" id="2038154"/>
    <lineage>
        <taxon>Eukaryota</taxon>
        <taxon>Metazoa</taxon>
        <taxon>Ecdysozoa</taxon>
        <taxon>Arthropoda</taxon>
        <taxon>Hexapoda</taxon>
        <taxon>Insecta</taxon>
        <taxon>Pterygota</taxon>
        <taxon>Neoptera</taxon>
        <taxon>Endopterygota</taxon>
        <taxon>Coleoptera</taxon>
        <taxon>Polyphaga</taxon>
        <taxon>Elateriformia</taxon>
        <taxon>Elateroidea</taxon>
        <taxon>Elateridae</taxon>
        <taxon>Agrypninae</taxon>
        <taxon>Pyrophorini</taxon>
        <taxon>Ignelater</taxon>
    </lineage>
</organism>
<evidence type="ECO:0000313" key="3">
    <source>
        <dbReference type="EMBL" id="KAF2896696.1"/>
    </source>
</evidence>
<evidence type="ECO:0000313" key="4">
    <source>
        <dbReference type="Proteomes" id="UP000801492"/>
    </source>
</evidence>
<dbReference type="Pfam" id="PF10545">
    <property type="entry name" value="MADF_DNA_bdg"/>
    <property type="match status" value="1"/>
</dbReference>
<sequence length="227" mass="25338">MKTVRPHTSIAEIKSKFQSLKTNFLTEYKKVESSKTTGTGEDDVYIPTLWYFDKLQFLLDHSVPRRTEDSIDAVIFQATDEMEENRPMETSQVYDEVNDVIYDFTSSVNEGEVQVDVTNKAPIITPGTSKSSTPASSQSGTPGANQLEKKSKVAETQVFEEATTVLESLVKSLETPSQTTAMKSSEDVFGELVATKLKVIENAKIKNKLEAQILDMTYKAILQYTEV</sequence>
<comment type="caution">
    <text evidence="3">The sequence shown here is derived from an EMBL/GenBank/DDBJ whole genome shotgun (WGS) entry which is preliminary data.</text>
</comment>
<keyword evidence="4" id="KW-1185">Reference proteome</keyword>
<dbReference type="EMBL" id="VTPC01004837">
    <property type="protein sequence ID" value="KAF2896696.1"/>
    <property type="molecule type" value="Genomic_DNA"/>
</dbReference>
<reference evidence="3" key="1">
    <citation type="submission" date="2019-08" db="EMBL/GenBank/DDBJ databases">
        <title>The genome of the North American firefly Photinus pyralis.</title>
        <authorList>
            <consortium name="Photinus pyralis genome working group"/>
            <person name="Fallon T.R."/>
            <person name="Sander Lower S.E."/>
            <person name="Weng J.-K."/>
        </authorList>
    </citation>
    <scope>NUCLEOTIDE SEQUENCE</scope>
    <source>
        <strain evidence="3">TRF0915ILg1</strain>
        <tissue evidence="3">Whole body</tissue>
    </source>
</reference>
<dbReference type="Proteomes" id="UP000801492">
    <property type="component" value="Unassembled WGS sequence"/>
</dbReference>
<feature type="compositionally biased region" description="Low complexity" evidence="1">
    <location>
        <begin position="125"/>
        <end position="143"/>
    </location>
</feature>
<accession>A0A8K0D3S7</accession>